<dbReference type="GO" id="GO:0005524">
    <property type="term" value="F:ATP binding"/>
    <property type="evidence" value="ECO:0007669"/>
    <property type="project" value="UniProtKB-KW"/>
</dbReference>
<dbReference type="PROSITE" id="PS50290">
    <property type="entry name" value="PI3_4_KINASE_3"/>
    <property type="match status" value="1"/>
</dbReference>
<dbReference type="Pfam" id="PF00454">
    <property type="entry name" value="PI3_PI4_kinase"/>
    <property type="match status" value="1"/>
</dbReference>
<feature type="region of interest" description="Disordered" evidence="10">
    <location>
        <begin position="1102"/>
        <end position="1128"/>
    </location>
</feature>
<evidence type="ECO:0000256" key="7">
    <source>
        <dbReference type="ARBA" id="ARBA00022840"/>
    </source>
</evidence>
<dbReference type="InterPro" id="IPR050517">
    <property type="entry name" value="DDR_Repair_Kinase"/>
</dbReference>
<evidence type="ECO:0000256" key="10">
    <source>
        <dbReference type="SAM" id="MobiDB-lite"/>
    </source>
</evidence>
<evidence type="ECO:0000259" key="11">
    <source>
        <dbReference type="PROSITE" id="PS50290"/>
    </source>
</evidence>
<dbReference type="InterPro" id="IPR016024">
    <property type="entry name" value="ARM-type_fold"/>
</dbReference>
<dbReference type="InterPro" id="IPR011990">
    <property type="entry name" value="TPR-like_helical_dom_sf"/>
</dbReference>
<dbReference type="SMART" id="SM01346">
    <property type="entry name" value="DUF3385"/>
    <property type="match status" value="1"/>
</dbReference>
<evidence type="ECO:0000256" key="3">
    <source>
        <dbReference type="ARBA" id="ARBA00022679"/>
    </source>
</evidence>
<dbReference type="Gene3D" id="3.30.1010.10">
    <property type="entry name" value="Phosphatidylinositol 3-kinase Catalytic Subunit, Chain A, domain 4"/>
    <property type="match status" value="1"/>
</dbReference>
<evidence type="ECO:0000256" key="8">
    <source>
        <dbReference type="ARBA" id="ARBA00047899"/>
    </source>
</evidence>
<dbReference type="Pfam" id="PF23593">
    <property type="entry name" value="HEAT_ATR"/>
    <property type="match status" value="1"/>
</dbReference>
<dbReference type="Gene3D" id="1.25.10.10">
    <property type="entry name" value="Leucine-rich Repeat Variant"/>
    <property type="match status" value="4"/>
</dbReference>
<dbReference type="SMART" id="SM00146">
    <property type="entry name" value="PI3Kc"/>
    <property type="match status" value="1"/>
</dbReference>
<feature type="domain" description="FAT" evidence="12">
    <location>
        <begin position="1679"/>
        <end position="2400"/>
    </location>
</feature>
<dbReference type="InterPro" id="IPR057564">
    <property type="entry name" value="HEAT_ATR"/>
</dbReference>
<dbReference type="PROSITE" id="PS00915">
    <property type="entry name" value="PI3_4_KINASE_1"/>
    <property type="match status" value="1"/>
</dbReference>
<evidence type="ECO:0000259" key="13">
    <source>
        <dbReference type="PROSITE" id="PS51190"/>
    </source>
</evidence>
<keyword evidence="15" id="KW-1185">Reference proteome</keyword>
<feature type="region of interest" description="Disordered" evidence="10">
    <location>
        <begin position="1"/>
        <end position="21"/>
    </location>
</feature>
<dbReference type="SMART" id="SM01343">
    <property type="entry name" value="FATC"/>
    <property type="match status" value="1"/>
</dbReference>
<dbReference type="Pfam" id="PF11865">
    <property type="entry name" value="mTOR_dom"/>
    <property type="match status" value="1"/>
</dbReference>
<feature type="compositionally biased region" description="Low complexity" evidence="10">
    <location>
        <begin position="1"/>
        <end position="20"/>
    </location>
</feature>
<dbReference type="InterPro" id="IPR011009">
    <property type="entry name" value="Kinase-like_dom_sf"/>
</dbReference>
<dbReference type="InterPro" id="IPR024585">
    <property type="entry name" value="mTOR_dom"/>
</dbReference>
<dbReference type="SUPFAM" id="SSF48371">
    <property type="entry name" value="ARM repeat"/>
    <property type="match status" value="2"/>
</dbReference>
<dbReference type="InterPro" id="IPR003152">
    <property type="entry name" value="FATC_dom"/>
</dbReference>
<feature type="non-terminal residue" evidence="14">
    <location>
        <position position="1"/>
    </location>
</feature>
<evidence type="ECO:0000259" key="12">
    <source>
        <dbReference type="PROSITE" id="PS51189"/>
    </source>
</evidence>
<dbReference type="GO" id="GO:0004674">
    <property type="term" value="F:protein serine/threonine kinase activity"/>
    <property type="evidence" value="ECO:0007669"/>
    <property type="project" value="UniProtKB-EC"/>
</dbReference>
<dbReference type="GO" id="GO:0080090">
    <property type="term" value="P:regulation of primary metabolic process"/>
    <property type="evidence" value="ECO:0007669"/>
    <property type="project" value="UniProtKB-ARBA"/>
</dbReference>
<keyword evidence="7" id="KW-0067">ATP-binding</keyword>
<dbReference type="EC" id="2.7.11.1" evidence="2"/>
<proteinExistence type="inferred from homology"/>
<dbReference type="GO" id="GO:0010507">
    <property type="term" value="P:negative regulation of autophagy"/>
    <property type="evidence" value="ECO:0007669"/>
    <property type="project" value="UniProtKB-ARBA"/>
</dbReference>
<evidence type="ECO:0000313" key="14">
    <source>
        <dbReference type="EMBL" id="KAL3802564.1"/>
    </source>
</evidence>
<dbReference type="Pfam" id="PF08771">
    <property type="entry name" value="FRB_dom"/>
    <property type="match status" value="1"/>
</dbReference>
<dbReference type="PANTHER" id="PTHR11139:SF9">
    <property type="entry name" value="SERINE_THREONINE-PROTEIN KINASE MTOR"/>
    <property type="match status" value="1"/>
</dbReference>
<dbReference type="Gene3D" id="1.20.120.150">
    <property type="entry name" value="FKBP12-rapamycin binding domain"/>
    <property type="match status" value="1"/>
</dbReference>
<feature type="domain" description="PI3K/PI4K catalytic" evidence="11">
    <location>
        <begin position="2603"/>
        <end position="2919"/>
    </location>
</feature>
<dbReference type="PANTHER" id="PTHR11139">
    <property type="entry name" value="ATAXIA TELANGIECTASIA MUTATED ATM -RELATED"/>
    <property type="match status" value="1"/>
</dbReference>
<dbReference type="InterPro" id="IPR018936">
    <property type="entry name" value="PI3/4_kinase_CS"/>
</dbReference>
<evidence type="ECO:0000256" key="6">
    <source>
        <dbReference type="ARBA" id="ARBA00022777"/>
    </source>
</evidence>
<comment type="catalytic activity">
    <reaction evidence="8">
        <text>L-threonyl-[protein] + ATP = O-phospho-L-threonyl-[protein] + ADP + H(+)</text>
        <dbReference type="Rhea" id="RHEA:46608"/>
        <dbReference type="Rhea" id="RHEA-COMP:11060"/>
        <dbReference type="Rhea" id="RHEA-COMP:11605"/>
        <dbReference type="ChEBI" id="CHEBI:15378"/>
        <dbReference type="ChEBI" id="CHEBI:30013"/>
        <dbReference type="ChEBI" id="CHEBI:30616"/>
        <dbReference type="ChEBI" id="CHEBI:61977"/>
        <dbReference type="ChEBI" id="CHEBI:456216"/>
        <dbReference type="EC" id="2.7.11.1"/>
    </reaction>
</comment>
<dbReference type="GO" id="GO:0005737">
    <property type="term" value="C:cytoplasm"/>
    <property type="evidence" value="ECO:0007669"/>
    <property type="project" value="UniProtKB-ARBA"/>
</dbReference>
<dbReference type="InterPro" id="IPR036940">
    <property type="entry name" value="PI3/4_kinase_cat_sf"/>
</dbReference>
<dbReference type="CDD" id="cd05169">
    <property type="entry name" value="PIKKc_TOR"/>
    <property type="match status" value="1"/>
</dbReference>
<dbReference type="InterPro" id="IPR014009">
    <property type="entry name" value="PIK_FAT"/>
</dbReference>
<dbReference type="InterPro" id="IPR003151">
    <property type="entry name" value="PIK-rel_kinase_FAT"/>
</dbReference>
<evidence type="ECO:0000256" key="4">
    <source>
        <dbReference type="ARBA" id="ARBA00022737"/>
    </source>
</evidence>
<comment type="similarity">
    <text evidence="1">Belongs to the PI3/PI4-kinase family.</text>
</comment>
<accession>A0ABD3QQT7</accession>
<dbReference type="SUPFAM" id="SSF56112">
    <property type="entry name" value="Protein kinase-like (PK-like)"/>
    <property type="match status" value="1"/>
</dbReference>
<sequence length="3093" mass="344710">AAAAAAAASTSESTLSQQQLPLNTSSSLVDAFIPPIKPSKRPQRTMPDFCYAPTSHVDNLLRTMPHLRHLSSGGSIDSSGLGMSESKNLFHNLLNAATTQPNSSLDASLENNVDYATAILRQHANHRASAELASFLQTLSSEMPHDKFITVESEVYSKLFSLVHSKTDRSERLAGVAALDALLAVPSFDQDKKTIRCGNNLSNGLKAATADYEFLHAVARALGKMASSAANVDRVEFEIGRSLEWLRSDRGDHRRLAAVLVLRELAREAPTAFYGKTQQTKPVGMTNEFLDHIFPVMRDRRLIVRVCAADAFSESIKILMERQPTSMTAPLCNLFSDMMQGMAFDPSDRANDKAFTFNFQKKSYMGQDATAAINAHGSLLAVGAFLAHTGGFIMPRFDEVCRAVLNFIHHPVALLKLEVIRLIPRLAIRCPGTYAMRYLGRSLNFLIKIASRPPPPKGIDMRPTAFESIGLLYLAMRDEEMPQVTIMDIGLDSSITGNENGEQYYHLVQLKDESDLHSKLDDIFILISDNLRGNGPLNASHVRREVLGCLANVVEALGELCSPYVTEIVEDLFDSSGLSEDLIKCLGSIAKSLPSEKANIQHRLLNEITNSLTGTKSLDIISNLFSGQDGSNVGPSLKFIKESTIGLDSVTMPLPTPTINKSFMSSMSLSSMKPVSRPKRASEPFNADPNPQQATVVINTSEHPHTVSKLVLSLRTLRNIGASYLANELDGESNMLLPFLQQVISQYLSHPASSVRQEAAITCCKLLLPYKKRTVINKSYASLLQFELSTESASIMEEVLQKLLRVASSDLSPVVRLCVIRGLDERYYPYLCQLNLLSPLFLMLEDEALAVRACTLQLLGRLARLNPSPLLPVLRKLLIALIIELSCGAGNSVGRETATRLMVIFLREEALHRLVMPVVPSIIDSLPLSNVAPRLVSISLEALGELAAVAHSSLNPWLQQLIPHILENMLDQNSSKQCISLATMGKISFGTGYVILPYLDYPHLLPQASDILPTTKRAPWELRREVFRLFGTLGAIDPDRLGSSSHRTGGRVGGGYFVDFEDDQYLLAKQYTPAVSSSPKRGANLQSFSPGMLVSRNVSSSMPDFRASVGQSNKVPPDGGSHKNTDNDEPAHLFMYEQYTMASQPLTVISSRRRLVPSDSDFYPTVAISALVSILRNQALSTLHTMVMKAVMFIFNALGIQSVPFLKQIVPHILATIKHSDQPGIREALLQQLTSLSTIVREHLRPYLASIFNVVEEFWFTKHLSSLCNLVERIATAVPDDVREFVPLLVRLILSSIEDIDTTEWSSTTDSERLMILLKFTRQCMRHEFFHLLIPALVHLTDSLVNPEPDGKTRKVHIYPLNNTSRSNIAVETIVTISLLLQSIDSSAGTLGDSNAVNSNSSLPSRVVQPFLRMLSGDVIPNKAVGTAMVECICICIRQLGPGKWLSFYHYQARDIIDRWQTKVGIERIVSQEGEIIGESTAMRSHLPCPGDLYDEVVGMWISNEEDRSEISFERSRASDASLTGMVERLRARDTPNPPFIQSITSAVTTSQWSINAEKLQKSWDVAQKKSREDYDEWMRKFSIQLLQEAPSPALRACAELAASYPPLARELFSSAFVCLNEQSLNEQSRASLVHSLQHVFASDASLEILQLLLNLCEFMEHDVDIKGAKGGLPIKINVLADLAIKCRAYSKALHYKEVEYIRERSGSCVEYLIDINKKLDLPEAALGVLKSAKTELKRRGSPVFTHNRTNSRDTKNLAYSVLLTDSSATAKQQNSWAGNVMYETWLTKLGSWAEALSMYELKLAENPFDVNSILGCMDCYDARGDWQRALNLAEMSWPAITDQNAVALDPSQITDPRKQTDEHRQRALKLCAQASWRLGRWDLLESYTNQLVQSSDESQSLRDFAGGRAANDVDFDSYFYRSVLHVHQGEWEKAAKSIDSARKAMDSRFTALLSESYKRAYPGMVSAQTLSELEEIIQFRQFETRTAQRAHLHSANKPDENEARNHLIDVWRSRLDGCRVDAEVHSSILAIRSLVLGPTEEVDATISLAALSRQAEAFRLAERTLLDPLEKMSCNLTNGKAFGFDAPMNLNLGLHYSNPGFRLELVVNGEMTARQPYGKAHVSYYDQLVLETGGSDRLLAQHKLYFAYTKHLWATDRRDEAIHRLGLLCNVVDLSAHCGSHKKEIDALRVRCWLKYGQCKLRSNPPSEPLSDALAAEVILSYKRATESNESDYRAWHSWALINFRLAEQIHGSDKEQSSNRNPESVLLHNHVIAAVKGKAWTGKTFFREISLCTQFVSLAFVLAISMGTKRWSASVQQDMLNLLSCLFKYGELHDVARTINEGLGSIKIEAWLGVLPQLLARIQIKSKSIRSVLHPLLVRLGAKHPQALMYPLSVLLKSPVVERKNAAESLINSLKAHSNDLVEEARMVSSELIRVAILWLELWHEGLEDASRLYYGEGNVSGMLDVLLPLHQQLEKGASTRREQDFLKSFGRDLSDAHNHIKEYVRLITSSGQSIPVRGGFMSEGSVSRSALPANVEAEAALNQAWDLYYTVFRRINKQLPAMTTLELDQCSPNLYNAKNLELSVPGTYNIDGSYVKIERFITNVQVITSKQRPRKIIIRGDNGKDYVFLLKGHEDLRQDERVMQLFGLVNALLARDGRTNKQDLNIQRYAIAPLSHNCGVVGWVPNCDTLHCLIRDYREGKKMPLNAENREMMALSPNYDSLTSMQKVEIFTEALSRTSGQGNDLYEVLWIKSTNSEEWLERRTNYTRSLAVMSMVGYILGLGDRHPSNLMLDQISGRVLHIDFGDCFEVAMHREKFPERVPFRLTRMLTRAMEVSGIEGSYRSTCEKTMSVLRDNKGSLVDMLEAFVHDPLISWRLLNQSSGEPLDELELTPPSTQAETSSRSELPTLSLHNASMSAYTSLPEPIHEGQEGEEEEEDNEVEIKHDVTQESVDPPVPLSVEPSESTQHAKSLKMFSEIKALAANLSTSSRLQSLTGTSIDPTIRSHRSIRQRELLSFVDGAGGMNNEEVLNEKALAVIRRVQDKLSGTDFNSAGETGDPLDVPEQVQRLIVQATSSENLCQLFIGWCAFW</sequence>
<dbReference type="InterPro" id="IPR036738">
    <property type="entry name" value="FRB_sf"/>
</dbReference>
<keyword evidence="6" id="KW-0418">Kinase</keyword>
<keyword evidence="4" id="KW-0677">Repeat</keyword>
<name>A0ABD3QQT7_9STRA</name>
<dbReference type="InterPro" id="IPR000403">
    <property type="entry name" value="PI3/4_kinase_cat_dom"/>
</dbReference>
<keyword evidence="3" id="KW-0808">Transferase</keyword>
<dbReference type="SUPFAM" id="SSF48452">
    <property type="entry name" value="TPR-like"/>
    <property type="match status" value="1"/>
</dbReference>
<dbReference type="Pfam" id="PF02259">
    <property type="entry name" value="FAT"/>
    <property type="match status" value="1"/>
</dbReference>
<dbReference type="Gene3D" id="1.10.1070.11">
    <property type="entry name" value="Phosphatidylinositol 3-/4-kinase, catalytic domain"/>
    <property type="match status" value="1"/>
</dbReference>
<dbReference type="Gene3D" id="1.25.40.10">
    <property type="entry name" value="Tetratricopeptide repeat domain"/>
    <property type="match status" value="1"/>
</dbReference>
<reference evidence="14 15" key="1">
    <citation type="submission" date="2024-10" db="EMBL/GenBank/DDBJ databases">
        <title>Updated reference genomes for cyclostephanoid diatoms.</title>
        <authorList>
            <person name="Roberts W.R."/>
            <person name="Alverson A.J."/>
        </authorList>
    </citation>
    <scope>NUCLEOTIDE SEQUENCE [LARGE SCALE GENOMIC DNA]</scope>
    <source>
        <strain evidence="14 15">AJA010-31</strain>
    </source>
</reference>
<feature type="compositionally biased region" description="Polar residues" evidence="10">
    <location>
        <begin position="2896"/>
        <end position="2910"/>
    </location>
</feature>
<dbReference type="Proteomes" id="UP001530400">
    <property type="component" value="Unassembled WGS sequence"/>
</dbReference>
<comment type="catalytic activity">
    <reaction evidence="9">
        <text>L-seryl-[protein] + ATP = O-phospho-L-seryl-[protein] + ADP + H(+)</text>
        <dbReference type="Rhea" id="RHEA:17989"/>
        <dbReference type="Rhea" id="RHEA-COMP:9863"/>
        <dbReference type="Rhea" id="RHEA-COMP:11604"/>
        <dbReference type="ChEBI" id="CHEBI:15378"/>
        <dbReference type="ChEBI" id="CHEBI:29999"/>
        <dbReference type="ChEBI" id="CHEBI:30616"/>
        <dbReference type="ChEBI" id="CHEBI:83421"/>
        <dbReference type="ChEBI" id="CHEBI:456216"/>
        <dbReference type="EC" id="2.7.11.1"/>
    </reaction>
</comment>
<comment type="caution">
    <text evidence="14">The sequence shown here is derived from an EMBL/GenBank/DDBJ whole genome shotgun (WGS) entry which is preliminary data.</text>
</comment>
<dbReference type="InterPro" id="IPR011989">
    <property type="entry name" value="ARM-like"/>
</dbReference>
<keyword evidence="5" id="KW-0547">Nucleotide-binding</keyword>
<dbReference type="Pfam" id="PF02260">
    <property type="entry name" value="FATC"/>
    <property type="match status" value="1"/>
</dbReference>
<dbReference type="PROSITE" id="PS00916">
    <property type="entry name" value="PI3_4_KINASE_2"/>
    <property type="match status" value="1"/>
</dbReference>
<gene>
    <name evidence="14" type="ORF">ACHAWO_003796</name>
</gene>
<dbReference type="InterPro" id="IPR026683">
    <property type="entry name" value="TOR_cat"/>
</dbReference>
<evidence type="ECO:0000256" key="5">
    <source>
        <dbReference type="ARBA" id="ARBA00022741"/>
    </source>
</evidence>
<dbReference type="SUPFAM" id="SSF47212">
    <property type="entry name" value="FKBP12-rapamycin-binding domain of FKBP-rapamycin-associated protein (FRAP)"/>
    <property type="match status" value="1"/>
</dbReference>
<dbReference type="EMBL" id="JALLPJ020000096">
    <property type="protein sequence ID" value="KAL3802564.1"/>
    <property type="molecule type" value="Genomic_DNA"/>
</dbReference>
<dbReference type="PROSITE" id="PS51190">
    <property type="entry name" value="FATC"/>
    <property type="match status" value="1"/>
</dbReference>
<dbReference type="SMART" id="SM01345">
    <property type="entry name" value="Rapamycin_bind"/>
    <property type="match status" value="1"/>
</dbReference>
<organism evidence="14 15">
    <name type="scientific">Cyclotella atomus</name>
    <dbReference type="NCBI Taxonomy" id="382360"/>
    <lineage>
        <taxon>Eukaryota</taxon>
        <taxon>Sar</taxon>
        <taxon>Stramenopiles</taxon>
        <taxon>Ochrophyta</taxon>
        <taxon>Bacillariophyta</taxon>
        <taxon>Coscinodiscophyceae</taxon>
        <taxon>Thalassiosirophycidae</taxon>
        <taxon>Stephanodiscales</taxon>
        <taxon>Stephanodiscaceae</taxon>
        <taxon>Cyclotella</taxon>
    </lineage>
</organism>
<evidence type="ECO:0000256" key="9">
    <source>
        <dbReference type="ARBA" id="ARBA00048679"/>
    </source>
</evidence>
<dbReference type="InterPro" id="IPR009076">
    <property type="entry name" value="FRB_dom"/>
</dbReference>
<dbReference type="FunFam" id="1.10.1070.11:FF:000029">
    <property type="entry name" value="Serine/threonine-protein kinase TOR"/>
    <property type="match status" value="1"/>
</dbReference>
<protein>
    <recommendedName>
        <fullName evidence="2">non-specific serine/threonine protein kinase</fullName>
        <ecNumber evidence="2">2.7.11.1</ecNumber>
    </recommendedName>
</protein>
<dbReference type="FunFam" id="3.30.1010.10:FF:000006">
    <property type="entry name" value="Serine/threonine-protein kinase TOR"/>
    <property type="match status" value="1"/>
</dbReference>
<dbReference type="PROSITE" id="PS51189">
    <property type="entry name" value="FAT"/>
    <property type="match status" value="1"/>
</dbReference>
<feature type="region of interest" description="Disordered" evidence="10">
    <location>
        <begin position="2889"/>
        <end position="2910"/>
    </location>
</feature>
<evidence type="ECO:0000313" key="15">
    <source>
        <dbReference type="Proteomes" id="UP001530400"/>
    </source>
</evidence>
<feature type="domain" description="FATC" evidence="13">
    <location>
        <begin position="3061"/>
        <end position="3093"/>
    </location>
</feature>
<evidence type="ECO:0000256" key="1">
    <source>
        <dbReference type="ARBA" id="ARBA00011031"/>
    </source>
</evidence>
<evidence type="ECO:0000256" key="2">
    <source>
        <dbReference type="ARBA" id="ARBA00012513"/>
    </source>
</evidence>